<organism evidence="2 3">
    <name type="scientific">Pseudoalteromonas citrea</name>
    <dbReference type="NCBI Taxonomy" id="43655"/>
    <lineage>
        <taxon>Bacteria</taxon>
        <taxon>Pseudomonadati</taxon>
        <taxon>Pseudomonadota</taxon>
        <taxon>Gammaproteobacteria</taxon>
        <taxon>Alteromonadales</taxon>
        <taxon>Pseudoalteromonadaceae</taxon>
        <taxon>Pseudoalteromonas</taxon>
    </lineage>
</organism>
<feature type="transmembrane region" description="Helical" evidence="1">
    <location>
        <begin position="243"/>
        <end position="261"/>
    </location>
</feature>
<dbReference type="RefSeq" id="WP_010361661.1">
    <property type="nucleotide sequence ID" value="NZ_AHBZ03000012.1"/>
</dbReference>
<name>A0AAD4AM47_9GAMM</name>
<reference evidence="2" key="2">
    <citation type="submission" date="2015-03" db="EMBL/GenBank/DDBJ databases">
        <title>Genome sequence of Pseudoalteromonas citrea.</title>
        <authorList>
            <person name="Xie B.-B."/>
            <person name="Rong J.-C."/>
            <person name="Qin Q.-L."/>
            <person name="Zhang Y.-Z."/>
        </authorList>
    </citation>
    <scope>NUCLEOTIDE SEQUENCE</scope>
    <source>
        <strain evidence="2">DSM 8771</strain>
    </source>
</reference>
<evidence type="ECO:0000313" key="3">
    <source>
        <dbReference type="Proteomes" id="UP000016487"/>
    </source>
</evidence>
<gene>
    <name evidence="2" type="ORF">PCIT_a1420</name>
</gene>
<evidence type="ECO:0000313" key="2">
    <source>
        <dbReference type="EMBL" id="KAF7775265.1"/>
    </source>
</evidence>
<dbReference type="AlphaFoldDB" id="A0AAD4AM47"/>
<keyword evidence="1" id="KW-0472">Membrane</keyword>
<comment type="caution">
    <text evidence="2">The sequence shown here is derived from an EMBL/GenBank/DDBJ whole genome shotgun (WGS) entry which is preliminary data.</text>
</comment>
<dbReference type="EMBL" id="AHBZ03000012">
    <property type="protein sequence ID" value="KAF7775265.1"/>
    <property type="molecule type" value="Genomic_DNA"/>
</dbReference>
<dbReference type="Proteomes" id="UP000016487">
    <property type="component" value="Unassembled WGS sequence"/>
</dbReference>
<evidence type="ECO:0000256" key="1">
    <source>
        <dbReference type="SAM" id="Phobius"/>
    </source>
</evidence>
<keyword evidence="1" id="KW-1133">Transmembrane helix</keyword>
<feature type="transmembrane region" description="Helical" evidence="1">
    <location>
        <begin position="267"/>
        <end position="284"/>
    </location>
</feature>
<protein>
    <submittedName>
        <fullName evidence="2">Uncharacterized protein</fullName>
    </submittedName>
</protein>
<keyword evidence="1" id="KW-0812">Transmembrane</keyword>
<accession>A0AAD4AM47</accession>
<sequence length="456" mass="53416">MSRAKLSQDENLSFKVNYQLLPKETNQLDLYFSIPTDMGINANTLNEVDFFNANIKSHSAYYSEQLHLPLVQSRFISQTKREKTGYRLNLNLFCYQLRIALDADVKATLQLKEPDEFFPAAALLVEQTERLLKNLRRYTPPDNKLKSYFQNADNYLSWHTEQTFLKLLSRGPKSSEFSDERAALIDFCQQESQYRTEQTYNSQVTLDDPNRITNKMKLLERLIEYGVVFNKQTTDLTLNLKRLVKGLVTGVIMAFVMFIVLNARSNFQEVTVALIALLGVIYGLRETFKEDLTQWAWRRIQRKRPKWRNKFKNSVNDDIVCTQTIWLEHIRKKDVPSDVNKLLKQRRQQNKQAAHLMHFCSKNQVHVSEFLPGYEEVQQRITFNMASFVRYLKKGAGKLYALEGQKISKKSVERRYQINLVLRFSTDHSTQIERYKLTMNRSEIVAIELMDEAAAD</sequence>
<reference evidence="2" key="1">
    <citation type="journal article" date="2012" name="J. Bacteriol.">
        <title>Genome sequences of type strains of seven species of the marine bacterium Pseudoalteromonas.</title>
        <authorList>
            <person name="Xie B.B."/>
            <person name="Shu Y.L."/>
            <person name="Qin Q.L."/>
            <person name="Rong J.C."/>
            <person name="Zhang X.Y."/>
            <person name="Chen X.L."/>
            <person name="Shi M."/>
            <person name="He H.L."/>
            <person name="Zhou B.C."/>
            <person name="Zhang Y.Z."/>
        </authorList>
    </citation>
    <scope>NUCLEOTIDE SEQUENCE</scope>
    <source>
        <strain evidence="2">DSM 8771</strain>
    </source>
</reference>
<proteinExistence type="predicted"/>